<organism evidence="1 2">
    <name type="scientific">Dioscorea alata</name>
    <name type="common">Purple yam</name>
    <dbReference type="NCBI Taxonomy" id="55571"/>
    <lineage>
        <taxon>Eukaryota</taxon>
        <taxon>Viridiplantae</taxon>
        <taxon>Streptophyta</taxon>
        <taxon>Embryophyta</taxon>
        <taxon>Tracheophyta</taxon>
        <taxon>Spermatophyta</taxon>
        <taxon>Magnoliopsida</taxon>
        <taxon>Liliopsida</taxon>
        <taxon>Dioscoreales</taxon>
        <taxon>Dioscoreaceae</taxon>
        <taxon>Dioscorea</taxon>
    </lineage>
</organism>
<protein>
    <submittedName>
        <fullName evidence="1">Endonuclease/exonuclease/phosphatase domain-containing protein</fullName>
    </submittedName>
</protein>
<gene>
    <name evidence="1" type="ORF">IHE45_08G149300</name>
</gene>
<evidence type="ECO:0000313" key="1">
    <source>
        <dbReference type="EMBL" id="KAH7675645.1"/>
    </source>
</evidence>
<comment type="caution">
    <text evidence="1">The sequence shown here is derived from an EMBL/GenBank/DDBJ whole genome shotgun (WGS) entry which is preliminary data.</text>
</comment>
<keyword evidence="2" id="KW-1185">Reference proteome</keyword>
<dbReference type="Proteomes" id="UP000827976">
    <property type="component" value="Chromosome 8"/>
</dbReference>
<keyword evidence="1" id="KW-0540">Nuclease</keyword>
<reference evidence="2" key="1">
    <citation type="journal article" date="2022" name="Nat. Commun.">
        <title>Chromosome evolution and the genetic basis of agronomically important traits in greater yam.</title>
        <authorList>
            <person name="Bredeson J.V."/>
            <person name="Lyons J.B."/>
            <person name="Oniyinde I.O."/>
            <person name="Okereke N.R."/>
            <person name="Kolade O."/>
            <person name="Nnabue I."/>
            <person name="Nwadili C.O."/>
            <person name="Hribova E."/>
            <person name="Parker M."/>
            <person name="Nwogha J."/>
            <person name="Shu S."/>
            <person name="Carlson J."/>
            <person name="Kariba R."/>
            <person name="Muthemba S."/>
            <person name="Knop K."/>
            <person name="Barton G.J."/>
            <person name="Sherwood A.V."/>
            <person name="Lopez-Montes A."/>
            <person name="Asiedu R."/>
            <person name="Jamnadass R."/>
            <person name="Muchugi A."/>
            <person name="Goodstein D."/>
            <person name="Egesi C.N."/>
            <person name="Featherston J."/>
            <person name="Asfaw A."/>
            <person name="Simpson G.G."/>
            <person name="Dolezel J."/>
            <person name="Hendre P.S."/>
            <person name="Van Deynze A."/>
            <person name="Kumar P.L."/>
            <person name="Obidiegwu J.E."/>
            <person name="Bhattacharjee R."/>
            <person name="Rokhsar D.S."/>
        </authorList>
    </citation>
    <scope>NUCLEOTIDE SEQUENCE [LARGE SCALE GENOMIC DNA]</scope>
    <source>
        <strain evidence="2">cv. TDa95/00328</strain>
    </source>
</reference>
<proteinExistence type="predicted"/>
<keyword evidence="1" id="KW-0378">Hydrolase</keyword>
<sequence length="159" mass="17088">MDGLIEPQRIHIGSDLLEDAISGDVKALASLLPVHDAAEAEAKAAVHEHNSDRTVLVIPKTATHESRNEIIFEVTGGGEAEAEAAAHKHNNDSTVPVIPTTATHESRNEIIFGVTGGGCKIVYGFVRINKCDHRNHSSSFSAKVSNLTSRKVSKKITIY</sequence>
<name>A0ACB7VMZ0_DIOAL</name>
<keyword evidence="1" id="KW-0255">Endonuclease</keyword>
<accession>A0ACB7VMZ0</accession>
<dbReference type="EMBL" id="CM037018">
    <property type="protein sequence ID" value="KAH7675645.1"/>
    <property type="molecule type" value="Genomic_DNA"/>
</dbReference>
<evidence type="ECO:0000313" key="2">
    <source>
        <dbReference type="Proteomes" id="UP000827976"/>
    </source>
</evidence>